<evidence type="ECO:0000313" key="2">
    <source>
        <dbReference type="Proteomes" id="UP000826656"/>
    </source>
</evidence>
<evidence type="ECO:0000313" key="1">
    <source>
        <dbReference type="EMBL" id="KAH0757727.1"/>
    </source>
</evidence>
<accession>A0ABQ7V0Y3</accession>
<dbReference type="PANTHER" id="PTHR48444">
    <property type="entry name" value="DNA TOPOISOMERASE 6 SUBUNIT B"/>
    <property type="match status" value="1"/>
</dbReference>
<comment type="caution">
    <text evidence="1">The sequence shown here is derived from an EMBL/GenBank/DDBJ whole genome shotgun (WGS) entry which is preliminary data.</text>
</comment>
<protein>
    <submittedName>
        <fullName evidence="1">Uncharacterized protein</fullName>
    </submittedName>
</protein>
<sequence>MDRAKFGWIIKPLYIPKDSILKQKSPAEFFADNKNIAGFDNPGKCLYTTVRELVENALDSAESISELPVVEITIEEIDRSKFNPMIGLGDHEPRDEPLYDYFKTAKAREKRLANETRDLEIQAKNVALGKKVKDPAATKAVKGREASYYRVTCKV</sequence>
<organism evidence="1 2">
    <name type="scientific">Solanum tuberosum</name>
    <name type="common">Potato</name>
    <dbReference type="NCBI Taxonomy" id="4113"/>
    <lineage>
        <taxon>Eukaryota</taxon>
        <taxon>Viridiplantae</taxon>
        <taxon>Streptophyta</taxon>
        <taxon>Embryophyta</taxon>
        <taxon>Tracheophyta</taxon>
        <taxon>Spermatophyta</taxon>
        <taxon>Magnoliopsida</taxon>
        <taxon>eudicotyledons</taxon>
        <taxon>Gunneridae</taxon>
        <taxon>Pentapetalae</taxon>
        <taxon>asterids</taxon>
        <taxon>lamiids</taxon>
        <taxon>Solanales</taxon>
        <taxon>Solanaceae</taxon>
        <taxon>Solanoideae</taxon>
        <taxon>Solaneae</taxon>
        <taxon>Solanum</taxon>
    </lineage>
</organism>
<gene>
    <name evidence="1" type="ORF">KY290_021220</name>
</gene>
<keyword evidence="2" id="KW-1185">Reference proteome</keyword>
<proteinExistence type="predicted"/>
<dbReference type="EMBL" id="JAIVGD010000015">
    <property type="protein sequence ID" value="KAH0757727.1"/>
    <property type="molecule type" value="Genomic_DNA"/>
</dbReference>
<dbReference type="PANTHER" id="PTHR48444:SF1">
    <property type="entry name" value="DNA TOPOISOMERASE 6 SUBUNIT B"/>
    <property type="match status" value="1"/>
</dbReference>
<dbReference type="Proteomes" id="UP000826656">
    <property type="component" value="Unassembled WGS sequence"/>
</dbReference>
<dbReference type="InterPro" id="IPR036890">
    <property type="entry name" value="HATPase_C_sf"/>
</dbReference>
<reference evidence="1 2" key="1">
    <citation type="journal article" date="2021" name="bioRxiv">
        <title>Chromosome-scale and haplotype-resolved genome assembly of a tetraploid potato cultivar.</title>
        <authorList>
            <person name="Sun H."/>
            <person name="Jiao W.-B."/>
            <person name="Krause K."/>
            <person name="Campoy J.A."/>
            <person name="Goel M."/>
            <person name="Folz-Donahue K."/>
            <person name="Kukat C."/>
            <person name="Huettel B."/>
            <person name="Schneeberger K."/>
        </authorList>
    </citation>
    <scope>NUCLEOTIDE SEQUENCE [LARGE SCALE GENOMIC DNA]</scope>
    <source>
        <strain evidence="1">SolTubOtavaFocal</strain>
        <tissue evidence="1">Leaves</tissue>
    </source>
</reference>
<dbReference type="Gene3D" id="3.30.565.10">
    <property type="entry name" value="Histidine kinase-like ATPase, C-terminal domain"/>
    <property type="match status" value="1"/>
</dbReference>
<name>A0ABQ7V0Y3_SOLTU</name>